<organism evidence="1 2">
    <name type="scientific">Nannocystis pusilla</name>
    <dbReference type="NCBI Taxonomy" id="889268"/>
    <lineage>
        <taxon>Bacteria</taxon>
        <taxon>Pseudomonadati</taxon>
        <taxon>Myxococcota</taxon>
        <taxon>Polyangia</taxon>
        <taxon>Nannocystales</taxon>
        <taxon>Nannocystaceae</taxon>
        <taxon>Nannocystis</taxon>
    </lineage>
</organism>
<gene>
    <name evidence="1" type="ORF">OV079_05680</name>
</gene>
<comment type="caution">
    <text evidence="1">The sequence shown here is derived from an EMBL/GenBank/DDBJ whole genome shotgun (WGS) entry which is preliminary data.</text>
</comment>
<dbReference type="Gene3D" id="3.40.390.10">
    <property type="entry name" value="Collagenase (Catalytic Domain)"/>
    <property type="match status" value="1"/>
</dbReference>
<dbReference type="Proteomes" id="UP001150924">
    <property type="component" value="Unassembled WGS sequence"/>
</dbReference>
<keyword evidence="2" id="KW-1185">Reference proteome</keyword>
<dbReference type="GO" id="GO:0008237">
    <property type="term" value="F:metallopeptidase activity"/>
    <property type="evidence" value="ECO:0007669"/>
    <property type="project" value="InterPro"/>
</dbReference>
<protein>
    <recommendedName>
        <fullName evidence="3">Peptidase M43 pregnancy-associated plasma-A domain-containing protein</fullName>
    </recommendedName>
</protein>
<proteinExistence type="predicted"/>
<dbReference type="InterPro" id="IPR024079">
    <property type="entry name" value="MetalloPept_cat_dom_sf"/>
</dbReference>
<evidence type="ECO:0008006" key="3">
    <source>
        <dbReference type="Google" id="ProtNLM"/>
    </source>
</evidence>
<dbReference type="EMBL" id="JAPNKE010000002">
    <property type="protein sequence ID" value="MCY1005068.1"/>
    <property type="molecule type" value="Genomic_DNA"/>
</dbReference>
<dbReference type="RefSeq" id="WP_267766690.1">
    <property type="nucleotide sequence ID" value="NZ_JAPNKE010000002.1"/>
</dbReference>
<reference evidence="1" key="1">
    <citation type="submission" date="2022-11" db="EMBL/GenBank/DDBJ databases">
        <title>Minimal conservation of predation-associated metabolite biosynthetic gene clusters underscores biosynthetic potential of Myxococcota including descriptions for ten novel species: Archangium lansinium sp. nov., Myxococcus landrumus sp. nov., Nannocystis bai.</title>
        <authorList>
            <person name="Ahearne A."/>
            <person name="Stevens C."/>
            <person name="Phillips K."/>
        </authorList>
    </citation>
    <scope>NUCLEOTIDE SEQUENCE</scope>
    <source>
        <strain evidence="1">Na p29</strain>
    </source>
</reference>
<sequence>MSRPVELAKVTLAALLAGCAEADLAVDEDGALASAWLEVGATQFEGDGESGRVTIAAQAPLAALALRITTAPGVCFQLSGAVDGAGRTVIDGRSAGSFCRDCELRTSVAVEAGVFVLPVESGRFAPDTGASLRFARVDCQTLTPLSTPDDRPPLRIDAQPVEVVPERATIDLRFHVADSSILFGDDDRQRELIALLEQELAASGVAPRLVESRELEEIPATLRFHAGDVSELAAAFAGAPPKDETTVDVVFGGCLLYDDPVFGPPRAVNGFTPRIPGGAGPADGVFMPGLDCFAEGAGPVDIPLGAQARVLAHELGHYLGLYHAVEADGLADPLDDTDADNIMNPRTELAGSLGFSPSQGRVMRTHPAVRAAEGPR</sequence>
<name>A0A9X3IWR9_9BACT</name>
<accession>A0A9X3IWR9</accession>
<evidence type="ECO:0000313" key="1">
    <source>
        <dbReference type="EMBL" id="MCY1005068.1"/>
    </source>
</evidence>
<evidence type="ECO:0000313" key="2">
    <source>
        <dbReference type="Proteomes" id="UP001150924"/>
    </source>
</evidence>
<dbReference type="AlphaFoldDB" id="A0A9X3IWR9"/>
<dbReference type="SUPFAM" id="SSF55486">
    <property type="entry name" value="Metalloproteases ('zincins'), catalytic domain"/>
    <property type="match status" value="1"/>
</dbReference>